<dbReference type="EMBL" id="CM020619">
    <property type="protein sequence ID" value="KAK1863083.1"/>
    <property type="molecule type" value="Genomic_DNA"/>
</dbReference>
<organism evidence="1 2">
    <name type="scientific">Pyropia yezoensis</name>
    <name type="common">Susabi-nori</name>
    <name type="synonym">Porphyra yezoensis</name>
    <dbReference type="NCBI Taxonomy" id="2788"/>
    <lineage>
        <taxon>Eukaryota</taxon>
        <taxon>Rhodophyta</taxon>
        <taxon>Bangiophyceae</taxon>
        <taxon>Bangiales</taxon>
        <taxon>Bangiaceae</taxon>
        <taxon>Pyropia</taxon>
    </lineage>
</organism>
<protein>
    <submittedName>
        <fullName evidence="1">Uncharacterized protein</fullName>
    </submittedName>
</protein>
<keyword evidence="2" id="KW-1185">Reference proteome</keyword>
<evidence type="ECO:0000313" key="2">
    <source>
        <dbReference type="Proteomes" id="UP000798662"/>
    </source>
</evidence>
<comment type="caution">
    <text evidence="1">The sequence shown here is derived from an EMBL/GenBank/DDBJ whole genome shotgun (WGS) entry which is preliminary data.</text>
</comment>
<sequence>MGGGDPLWWRPGCVWRCEPPLGSRRPPRRWLSMPHPPHGWRLYCLTQRGGGGKGRRAGAACAVCSPSGRRHANRLANRADEPQRHRKTKKKPREGQPRKVAARARRTVSVPICRDLAGCVVGDLMSTILDEILGLCVLHEMHDIFTTL</sequence>
<proteinExistence type="predicted"/>
<evidence type="ECO:0000313" key="1">
    <source>
        <dbReference type="EMBL" id="KAK1863083.1"/>
    </source>
</evidence>
<reference evidence="1" key="1">
    <citation type="submission" date="2019-11" db="EMBL/GenBank/DDBJ databases">
        <title>Nori genome reveals adaptations in red seaweeds to the harsh intertidal environment.</title>
        <authorList>
            <person name="Wang D."/>
            <person name="Mao Y."/>
        </authorList>
    </citation>
    <scope>NUCLEOTIDE SEQUENCE</scope>
    <source>
        <tissue evidence="1">Gametophyte</tissue>
    </source>
</reference>
<dbReference type="Proteomes" id="UP000798662">
    <property type="component" value="Chromosome 2"/>
</dbReference>
<accession>A0ACC3BZP7</accession>
<gene>
    <name evidence="1" type="ORF">I4F81_005646</name>
</gene>
<name>A0ACC3BZP7_PYRYE</name>